<dbReference type="Pfam" id="PF00975">
    <property type="entry name" value="Thioesterase"/>
    <property type="match status" value="1"/>
</dbReference>
<dbReference type="SUPFAM" id="SSF53474">
    <property type="entry name" value="alpha/beta-Hydrolases"/>
    <property type="match status" value="1"/>
</dbReference>
<proteinExistence type="predicted"/>
<dbReference type="InterPro" id="IPR001031">
    <property type="entry name" value="Thioesterase"/>
</dbReference>
<comment type="caution">
    <text evidence="2">The sequence shown here is derived from an EMBL/GenBank/DDBJ whole genome shotgun (WGS) entry which is preliminary data.</text>
</comment>
<protein>
    <recommendedName>
        <fullName evidence="1">Thioesterase domain-containing protein</fullName>
    </recommendedName>
</protein>
<gene>
    <name evidence="2" type="ORF">GQF03_11145</name>
</gene>
<dbReference type="Gene3D" id="3.40.50.1820">
    <property type="entry name" value="alpha/beta hydrolase"/>
    <property type="match status" value="1"/>
</dbReference>
<name>A0A845MFY8_9PROT</name>
<accession>A0A845MFY8</accession>
<dbReference type="EMBL" id="WTVA01000004">
    <property type="protein sequence ID" value="MZR22888.1"/>
    <property type="molecule type" value="Genomic_DNA"/>
</dbReference>
<dbReference type="Proteomes" id="UP000445696">
    <property type="component" value="Unassembled WGS sequence"/>
</dbReference>
<dbReference type="AlphaFoldDB" id="A0A845MFY8"/>
<evidence type="ECO:0000259" key="1">
    <source>
        <dbReference type="Pfam" id="PF00975"/>
    </source>
</evidence>
<sequence length="270" mass="30622">MQMTAPEMPRTIVRMNKTAKAGSLVFLPDFGGNVIYAQPLVRALVEDISCYGMRLAPEMVENLDRLSLVDIAKRFAEDLRRANLPQPLHIAGFSFAGLLAFETARHVNDPAANAGQLIILDMRIQPREFLARLRLYPVQELFYCARFIAHNWKRLLPGGQNPLILHRYGQIRMDLSRHAEAHRMIIRQLYGKMATYRPRPWTGSATVFRAMDLRWGHRLDDLGWSSMIDGPLSLITVPGDHLTMLSNPDNAAVLAGKLRQLLTNKEQDNV</sequence>
<organism evidence="2 3">
    <name type="scientific">Sneathiella chungangensis</name>
    <dbReference type="NCBI Taxonomy" id="1418234"/>
    <lineage>
        <taxon>Bacteria</taxon>
        <taxon>Pseudomonadati</taxon>
        <taxon>Pseudomonadota</taxon>
        <taxon>Alphaproteobacteria</taxon>
        <taxon>Sneathiellales</taxon>
        <taxon>Sneathiellaceae</taxon>
        <taxon>Sneathiella</taxon>
    </lineage>
</organism>
<keyword evidence="3" id="KW-1185">Reference proteome</keyword>
<feature type="domain" description="Thioesterase" evidence="1">
    <location>
        <begin position="24"/>
        <end position="122"/>
    </location>
</feature>
<reference evidence="2 3" key="1">
    <citation type="journal article" date="2014" name="Int. J. Syst. Evol. Microbiol.">
        <title>Sneathiella chungangensis sp. nov., isolated from a marine sand, and emended description of the genus Sneathiella.</title>
        <authorList>
            <person name="Siamphan C."/>
            <person name="Kim H."/>
            <person name="Lee J.S."/>
            <person name="Kim W."/>
        </authorList>
    </citation>
    <scope>NUCLEOTIDE SEQUENCE [LARGE SCALE GENOMIC DNA]</scope>
    <source>
        <strain evidence="2 3">KCTC 32476</strain>
    </source>
</reference>
<evidence type="ECO:0000313" key="2">
    <source>
        <dbReference type="EMBL" id="MZR22888.1"/>
    </source>
</evidence>
<dbReference type="OrthoDB" id="8480037at2"/>
<evidence type="ECO:0000313" key="3">
    <source>
        <dbReference type="Proteomes" id="UP000445696"/>
    </source>
</evidence>
<dbReference type="RefSeq" id="WP_161339344.1">
    <property type="nucleotide sequence ID" value="NZ_JBHSDG010000004.1"/>
</dbReference>
<dbReference type="InterPro" id="IPR029058">
    <property type="entry name" value="AB_hydrolase_fold"/>
</dbReference>